<dbReference type="Gene3D" id="1.20.120.530">
    <property type="entry name" value="GntR ligand-binding domain-like"/>
    <property type="match status" value="1"/>
</dbReference>
<proteinExistence type="predicted"/>
<dbReference type="Gene3D" id="1.10.10.10">
    <property type="entry name" value="Winged helix-like DNA-binding domain superfamily/Winged helix DNA-binding domain"/>
    <property type="match status" value="1"/>
</dbReference>
<dbReference type="GO" id="GO:0003700">
    <property type="term" value="F:DNA-binding transcription factor activity"/>
    <property type="evidence" value="ECO:0007669"/>
    <property type="project" value="InterPro"/>
</dbReference>
<gene>
    <name evidence="5" type="ORF">G3T36_14525</name>
</gene>
<keyword evidence="2" id="KW-0238">DNA-binding</keyword>
<keyword evidence="3" id="KW-0804">Transcription</keyword>
<evidence type="ECO:0000259" key="4">
    <source>
        <dbReference type="PROSITE" id="PS50949"/>
    </source>
</evidence>
<keyword evidence="6" id="KW-1185">Reference proteome</keyword>
<evidence type="ECO:0000313" key="5">
    <source>
        <dbReference type="EMBL" id="NEN07076.1"/>
    </source>
</evidence>
<sequence>MTADDRRAWEQVLSHIETQLVEGRLQPGDHLPPERALASELDVGRSSVREAVRVLEVMGLIRTQTGSGPNSGAIIVARPNGGMQALMRLQVAANGFPVADVVRTRLLLETAVVGELADRAPARDGEEGSVELSDAVELLDAMDAPHLTPREFLALDAQFHLALAVAAENQVVSAMMAGLRTSIEGYVRAGAERLPDWEGMAARLRGEHRGILSAIRSGHADLARTLVHDHITDYYRDSRLTSDRHAPTFNAPTAPIAPIATTVTT</sequence>
<dbReference type="Pfam" id="PF07729">
    <property type="entry name" value="FCD"/>
    <property type="match status" value="1"/>
</dbReference>
<dbReference type="Pfam" id="PF00392">
    <property type="entry name" value="GntR"/>
    <property type="match status" value="1"/>
</dbReference>
<evidence type="ECO:0000256" key="1">
    <source>
        <dbReference type="ARBA" id="ARBA00023015"/>
    </source>
</evidence>
<dbReference type="SMART" id="SM00345">
    <property type="entry name" value="HTH_GNTR"/>
    <property type="match status" value="1"/>
</dbReference>
<dbReference type="InterPro" id="IPR000524">
    <property type="entry name" value="Tscrpt_reg_HTH_GntR"/>
</dbReference>
<dbReference type="CDD" id="cd07377">
    <property type="entry name" value="WHTH_GntR"/>
    <property type="match status" value="1"/>
</dbReference>
<dbReference type="InterPro" id="IPR011711">
    <property type="entry name" value="GntR_C"/>
</dbReference>
<evidence type="ECO:0000256" key="3">
    <source>
        <dbReference type="ARBA" id="ARBA00023163"/>
    </source>
</evidence>
<dbReference type="InterPro" id="IPR036388">
    <property type="entry name" value="WH-like_DNA-bd_sf"/>
</dbReference>
<dbReference type="SMART" id="SM00895">
    <property type="entry name" value="FCD"/>
    <property type="match status" value="1"/>
</dbReference>
<dbReference type="Proteomes" id="UP000474967">
    <property type="component" value="Unassembled WGS sequence"/>
</dbReference>
<dbReference type="PANTHER" id="PTHR43537">
    <property type="entry name" value="TRANSCRIPTIONAL REGULATOR, GNTR FAMILY"/>
    <property type="match status" value="1"/>
</dbReference>
<feature type="domain" description="HTH gntR-type" evidence="4">
    <location>
        <begin position="6"/>
        <end position="78"/>
    </location>
</feature>
<dbReference type="EMBL" id="JAAGWY010000003">
    <property type="protein sequence ID" value="NEN07076.1"/>
    <property type="molecule type" value="Genomic_DNA"/>
</dbReference>
<organism evidence="5 6">
    <name type="scientific">Leifsonia tongyongensis</name>
    <dbReference type="NCBI Taxonomy" id="1268043"/>
    <lineage>
        <taxon>Bacteria</taxon>
        <taxon>Bacillati</taxon>
        <taxon>Actinomycetota</taxon>
        <taxon>Actinomycetes</taxon>
        <taxon>Micrococcales</taxon>
        <taxon>Microbacteriaceae</taxon>
        <taxon>Leifsonia</taxon>
    </lineage>
</organism>
<dbReference type="InterPro" id="IPR008920">
    <property type="entry name" value="TF_FadR/GntR_C"/>
</dbReference>
<evidence type="ECO:0000256" key="2">
    <source>
        <dbReference type="ARBA" id="ARBA00023125"/>
    </source>
</evidence>
<dbReference type="AlphaFoldDB" id="A0A6L9Y0G1"/>
<dbReference type="GO" id="GO:0003677">
    <property type="term" value="F:DNA binding"/>
    <property type="evidence" value="ECO:0007669"/>
    <property type="project" value="UniProtKB-KW"/>
</dbReference>
<dbReference type="SUPFAM" id="SSF48008">
    <property type="entry name" value="GntR ligand-binding domain-like"/>
    <property type="match status" value="1"/>
</dbReference>
<name>A0A6L9Y0G1_9MICO</name>
<keyword evidence="1" id="KW-0805">Transcription regulation</keyword>
<protein>
    <submittedName>
        <fullName evidence="5">FadR family transcriptional regulator</fullName>
    </submittedName>
</protein>
<dbReference type="PANTHER" id="PTHR43537:SF24">
    <property type="entry name" value="GLUCONATE OPERON TRANSCRIPTIONAL REPRESSOR"/>
    <property type="match status" value="1"/>
</dbReference>
<dbReference type="PRINTS" id="PR00035">
    <property type="entry name" value="HTHGNTR"/>
</dbReference>
<dbReference type="PROSITE" id="PS50949">
    <property type="entry name" value="HTH_GNTR"/>
    <property type="match status" value="1"/>
</dbReference>
<dbReference type="InterPro" id="IPR036390">
    <property type="entry name" value="WH_DNA-bd_sf"/>
</dbReference>
<comment type="caution">
    <text evidence="5">The sequence shown here is derived from an EMBL/GenBank/DDBJ whole genome shotgun (WGS) entry which is preliminary data.</text>
</comment>
<reference evidence="5 6" key="1">
    <citation type="journal article" date="2014" name="J. Microbiol.">
        <title>Diaminobutyricibacter tongyongensis gen. nov., sp. nov. and Homoserinibacter gongjuensis gen. nov., sp. nov. belong to the family Microbacteriaceae.</title>
        <authorList>
            <person name="Kim S.J."/>
            <person name="Ahn J.H."/>
            <person name="Weon H.Y."/>
            <person name="Hamada M."/>
            <person name="Suzuki K."/>
            <person name="Kwon S.W."/>
        </authorList>
    </citation>
    <scope>NUCLEOTIDE SEQUENCE [LARGE SCALE GENOMIC DNA]</scope>
    <source>
        <strain evidence="5 6">NBRC 108724</strain>
    </source>
</reference>
<dbReference type="RefSeq" id="WP_163290531.1">
    <property type="nucleotide sequence ID" value="NZ_JAAGWY010000003.1"/>
</dbReference>
<evidence type="ECO:0000313" key="6">
    <source>
        <dbReference type="Proteomes" id="UP000474967"/>
    </source>
</evidence>
<accession>A0A6L9Y0G1</accession>
<dbReference type="SUPFAM" id="SSF46785">
    <property type="entry name" value="Winged helix' DNA-binding domain"/>
    <property type="match status" value="1"/>
</dbReference>